<evidence type="ECO:0000313" key="1">
    <source>
        <dbReference type="EMBL" id="MEQ2218475.1"/>
    </source>
</evidence>
<organism evidence="1 2">
    <name type="scientific">Xenoophorus captivus</name>
    <dbReference type="NCBI Taxonomy" id="1517983"/>
    <lineage>
        <taxon>Eukaryota</taxon>
        <taxon>Metazoa</taxon>
        <taxon>Chordata</taxon>
        <taxon>Craniata</taxon>
        <taxon>Vertebrata</taxon>
        <taxon>Euteleostomi</taxon>
        <taxon>Actinopterygii</taxon>
        <taxon>Neopterygii</taxon>
        <taxon>Teleostei</taxon>
        <taxon>Neoteleostei</taxon>
        <taxon>Acanthomorphata</taxon>
        <taxon>Ovalentaria</taxon>
        <taxon>Atherinomorphae</taxon>
        <taxon>Cyprinodontiformes</taxon>
        <taxon>Goodeidae</taxon>
        <taxon>Xenoophorus</taxon>
    </lineage>
</organism>
<accession>A0ABV0SD48</accession>
<reference evidence="1 2" key="1">
    <citation type="submission" date="2021-06" db="EMBL/GenBank/DDBJ databases">
        <authorList>
            <person name="Palmer J.M."/>
        </authorList>
    </citation>
    <scope>NUCLEOTIDE SEQUENCE [LARGE SCALE GENOMIC DNA]</scope>
    <source>
        <strain evidence="1 2">XC_2019</strain>
        <tissue evidence="1">Muscle</tissue>
    </source>
</reference>
<protein>
    <recommendedName>
        <fullName evidence="3">ADF-H domain-containing protein</fullName>
    </recommendedName>
</protein>
<evidence type="ECO:0008006" key="3">
    <source>
        <dbReference type="Google" id="ProtNLM"/>
    </source>
</evidence>
<proteinExistence type="predicted"/>
<sequence length="156" mass="17196">LSADPSTVEDIREHNYTLILYMAPAGLQMKKVAFSTASSIVGRREAGAYLQQSIGGRQDTPRGRATQRHTGQTTMHTLNVERPIYLTVMFLECGRKPEYPVRTHACTGRTPARESNPGPSCCKAAVLPTVPPCSPLQTTCPHWCNFDTLYIIYALA</sequence>
<dbReference type="Proteomes" id="UP001434883">
    <property type="component" value="Unassembled WGS sequence"/>
</dbReference>
<name>A0ABV0SD48_9TELE</name>
<gene>
    <name evidence="1" type="ORF">XENOCAPTIV_003714</name>
</gene>
<keyword evidence="2" id="KW-1185">Reference proteome</keyword>
<comment type="caution">
    <text evidence="1">The sequence shown here is derived from an EMBL/GenBank/DDBJ whole genome shotgun (WGS) entry which is preliminary data.</text>
</comment>
<feature type="non-terminal residue" evidence="1">
    <location>
        <position position="1"/>
    </location>
</feature>
<dbReference type="EMBL" id="JAHRIN010077002">
    <property type="protein sequence ID" value="MEQ2218475.1"/>
    <property type="molecule type" value="Genomic_DNA"/>
</dbReference>
<evidence type="ECO:0000313" key="2">
    <source>
        <dbReference type="Proteomes" id="UP001434883"/>
    </source>
</evidence>